<sequence>MSESEVAAAAVKMRGTRLNAVSPLATNNNEGVGVNVDYNTIKDGSTHSLIGRTMGILQETDPEHEESSEEIRRLDSQLDHLNEYMNKVEKRLRDHSDKLIATLQEQREEREKRRQSFHERIATAEQEDTDYKARLGQLLNRVDVSKNRASIYDIISTMEMPIVDEEKK</sequence>
<evidence type="ECO:0000313" key="2">
    <source>
        <dbReference type="WBParaSite" id="RSKR_0000516800.1"/>
    </source>
</evidence>
<reference evidence="2" key="1">
    <citation type="submission" date="2016-11" db="UniProtKB">
        <authorList>
            <consortium name="WormBaseParasite"/>
        </authorList>
    </citation>
    <scope>IDENTIFICATION</scope>
    <source>
        <strain evidence="2">KR3021</strain>
    </source>
</reference>
<evidence type="ECO:0000313" key="1">
    <source>
        <dbReference type="Proteomes" id="UP000095286"/>
    </source>
</evidence>
<proteinExistence type="predicted"/>
<protein>
    <submittedName>
        <fullName evidence="2">Uncharacterized protein</fullName>
    </submittedName>
</protein>
<dbReference type="WBParaSite" id="RSKR_0000516800.1">
    <property type="protein sequence ID" value="RSKR_0000516800.1"/>
    <property type="gene ID" value="RSKR_0000516800"/>
</dbReference>
<organism evidence="1 2">
    <name type="scientific">Rhabditophanes sp. KR3021</name>
    <dbReference type="NCBI Taxonomy" id="114890"/>
    <lineage>
        <taxon>Eukaryota</taxon>
        <taxon>Metazoa</taxon>
        <taxon>Ecdysozoa</taxon>
        <taxon>Nematoda</taxon>
        <taxon>Chromadorea</taxon>
        <taxon>Rhabditida</taxon>
        <taxon>Tylenchina</taxon>
        <taxon>Panagrolaimomorpha</taxon>
        <taxon>Strongyloidoidea</taxon>
        <taxon>Alloionematidae</taxon>
        <taxon>Rhabditophanes</taxon>
    </lineage>
</organism>
<accession>A0AC35TYI9</accession>
<name>A0AC35TYI9_9BILA</name>
<dbReference type="Proteomes" id="UP000095286">
    <property type="component" value="Unplaced"/>
</dbReference>